<name>A0A8T7M3F7_9CHLR</name>
<evidence type="ECO:0000313" key="1">
    <source>
        <dbReference type="EMBL" id="NWJ45865.1"/>
    </source>
</evidence>
<dbReference type="Gene3D" id="2.60.290.11">
    <property type="entry name" value="TM1070-like"/>
    <property type="match status" value="1"/>
</dbReference>
<protein>
    <submittedName>
        <fullName evidence="1">Fibronectin type III domain-containing protein</fullName>
    </submittedName>
</protein>
<dbReference type="EMBL" id="JACATZ010000001">
    <property type="protein sequence ID" value="NWJ45865.1"/>
    <property type="molecule type" value="Genomic_DNA"/>
</dbReference>
<dbReference type="SUPFAM" id="SSF49478">
    <property type="entry name" value="Cna protein B-type domain"/>
    <property type="match status" value="1"/>
</dbReference>
<dbReference type="Proteomes" id="UP000521676">
    <property type="component" value="Unassembled WGS sequence"/>
</dbReference>
<dbReference type="RefSeq" id="WP_341469619.1">
    <property type="nucleotide sequence ID" value="NZ_CP128399.1"/>
</dbReference>
<reference evidence="1 3" key="1">
    <citation type="submission" date="2020-06" db="EMBL/GenBank/DDBJ databases">
        <title>Anoxygenic phototrophic Chloroflexota member uses a Type I reaction center.</title>
        <authorList>
            <person name="Tsuji J.M."/>
            <person name="Shaw N.A."/>
            <person name="Nagashima S."/>
            <person name="Venkiteswaran J."/>
            <person name="Schiff S.L."/>
            <person name="Hanada S."/>
            <person name="Tank M."/>
            <person name="Neufeld J.D."/>
        </authorList>
    </citation>
    <scope>NUCLEOTIDE SEQUENCE [LARGE SCALE GENOMIC DNA]</scope>
    <source>
        <strain evidence="1">L227-S17</strain>
    </source>
</reference>
<evidence type="ECO:0000313" key="3">
    <source>
        <dbReference type="Proteomes" id="UP000521676"/>
    </source>
</evidence>
<dbReference type="EMBL" id="CP128399">
    <property type="protein sequence ID" value="WJW67729.1"/>
    <property type="molecule type" value="Genomic_DNA"/>
</dbReference>
<evidence type="ECO:0000313" key="4">
    <source>
        <dbReference type="Proteomes" id="UP001431572"/>
    </source>
</evidence>
<sequence>MTPRAMCRVILAGMMLLLPLLSEWFSPAQVWGAGWQANLATTGITTPPGTGSGPILNSPSGFCNFDPNNYSTGGIFGNANVGTGGIPNIQVDLLNTSGNLIATTTTQTLGNGDTIFYFGSGIAATLNYKLRFNGASTGRGIVYYPDSPTFEGADTLSFVDSASCQMLDLDTGLPLGSQGGAGQFLYTKGSVAGRVMVRNSSSVITNGVPISAAQVTLVKGLVTETTVPDIASGLVRTVSTNTRGNFIIDRNSIGSITDGTTLFLKFSKTSYTSNWYGTYNPPGYEVDSEANPINFTPLQLSNLVSIILTSTTDYSETYYPPGAQSSGTIILGQMIANNHIQGTVYQPDGTTAATGGKVEAWANGKLASSADISTDGLGTYDIQKLAPFVGYKLKFYPPTGAPYVGTWYLDTAPNYARTITAAAAITSTVVNETLAGKNGKFIVGGNITGTITLGGGGPSNITVEVVDGSVPITQAQVLTSTVVNIAGSSGIYTISGILENNIYNTSAAYKVRFRSTDNPTPFIQGWYATPGGTAVADPTLAAAIPALTFEPPTGHDVVASVTIPRGNIIQGTITPSSGSFNGLVKVTVYSGTIPIQDIFVNSPYSYFTNPLPNGSYRIQFTAPLPAAGQPGYISGYFGQSGNGNWVANASQATPITILGASVNSVNVQLPLGVGLDVLVQTPDIGGTNKPYGTVEVRVLDTSQAQPYPIIASTLTGINDGIASFRSLPAGTYGLLVLPPGNGAPKFIPNVTLSSGIVTQTIIVERAAFITGVLSDSDIPHYDFGTVSSPNITIQAYDINSNLTEITLQLTSLIHNIDDSYTYVAKLVGGNYKLKFTVTPTITKTYLPQWYSLKYNRDIGGADLLSVSPDLSYNNINASFSSGGAFRVRVLNADDNNNAPLPGVTLNLYSTNTLPSTPIDLGGDNLSNSDGYVTHKPLPAGSYYLGFSYPNKQTIFYSNKITITDASSQPITTGKYTDLTVKMSSPLTITGIITFPTTIPAGGQIVVKAWQFDTSEYVGKVIVPIASSTITKSYTLNVPAAQYKIEFDYYSVASNLQPTQIGYYHLVNSFSNADPVPLPPAVVPTVPSTITGIDHIFTTIPCTIDGYTLGTPTTNTVNINFHTTCPDTSSRVTWTAVPGSTGLVFVGPSGVLDHSVTITGTGSNFLQPNTTYYLKLYSTPVTPTSEISYPSEIVARTAADGKAWYFAVGNTQNSAVNKTDEVLHILNTSGNDGNPAAVATGLISIYGTNGLLSSQPFTVQPHSRSDISVNGIVAGTEHSTVVTVTSGSPPVAVERSIYTNRSLLTGSSANGGYTIAGATAPSNTWYFPEANKTSDQYFTIFNPNVITGCFSIRYYNDGSGGLGRSISAKTIPPNSRLRFSIQDLTYGTSAAVTSLFGVVIVADNSIGCGAAKQLPLVVEQELYSSTITNNGARKGVGGMFGLNTPQTNWNFADGMNGAVDYETYSFLNNNISPVVITLTYQLESTLSPVVTTTSIPAGAHLAFQMKNPNLNQPGRLYGFSVQIRASSKIVVGRYATYMLLPLQGWDGIIAEPGNSLTATRWLFAGGDTLQNPGSKVSSLSYIIANTNSSQAANVTLTYYDSSGSTTVKTLTVGANQRVAVNAASTAGTQAGIGAGKSIVAVQVDSDISISAERIFYWYYNGWVGGNVSFGYIPPGF</sequence>
<organism evidence="1 3">
    <name type="scientific">Candidatus Chlorohelix allophototropha</name>
    <dbReference type="NCBI Taxonomy" id="3003348"/>
    <lineage>
        <taxon>Bacteria</taxon>
        <taxon>Bacillati</taxon>
        <taxon>Chloroflexota</taxon>
        <taxon>Chloroflexia</taxon>
        <taxon>Candidatus Chloroheliales</taxon>
        <taxon>Candidatus Chloroheliaceae</taxon>
        <taxon>Candidatus Chlorohelix</taxon>
    </lineage>
</organism>
<dbReference type="InterPro" id="IPR036698">
    <property type="entry name" value="TM1070-like_sf"/>
</dbReference>
<keyword evidence="4" id="KW-1185">Reference proteome</keyword>
<evidence type="ECO:0000313" key="2">
    <source>
        <dbReference type="EMBL" id="WJW67729.1"/>
    </source>
</evidence>
<accession>A0A8T7M3F7</accession>
<gene>
    <name evidence="1" type="ORF">HXX08_08305</name>
    <name evidence="2" type="ORF">OZ401_001004</name>
</gene>
<reference evidence="2" key="2">
    <citation type="journal article" date="2024" name="Nature">
        <title>Anoxygenic phototroph of the Chloroflexota uses a type I reaction centre.</title>
        <authorList>
            <person name="Tsuji J.M."/>
            <person name="Shaw N.A."/>
            <person name="Nagashima S."/>
            <person name="Venkiteswaran J.J."/>
            <person name="Schiff S.L."/>
            <person name="Watanabe T."/>
            <person name="Fukui M."/>
            <person name="Hanada S."/>
            <person name="Tank M."/>
            <person name="Neufeld J.D."/>
        </authorList>
    </citation>
    <scope>NUCLEOTIDE SEQUENCE</scope>
    <source>
        <strain evidence="2">L227-S17</strain>
    </source>
</reference>
<dbReference type="Proteomes" id="UP001431572">
    <property type="component" value="Chromosome 1"/>
</dbReference>
<proteinExistence type="predicted"/>